<organism evidence="2 3">
    <name type="scientific">Arthrobacter rhombi</name>
    <dbReference type="NCBI Taxonomy" id="71253"/>
    <lineage>
        <taxon>Bacteria</taxon>
        <taxon>Bacillati</taxon>
        <taxon>Actinomycetota</taxon>
        <taxon>Actinomycetes</taxon>
        <taxon>Micrococcales</taxon>
        <taxon>Micrococcaceae</taxon>
        <taxon>Arthrobacter</taxon>
    </lineage>
</organism>
<dbReference type="AlphaFoldDB" id="A0A1R4GCI5"/>
<dbReference type="InterPro" id="IPR036514">
    <property type="entry name" value="SGNH_hydro_sf"/>
</dbReference>
<accession>A0A1R4GCI5</accession>
<dbReference type="EMBL" id="FUHW01000033">
    <property type="protein sequence ID" value="SJM65904.1"/>
    <property type="molecule type" value="Genomic_DNA"/>
</dbReference>
<dbReference type="Proteomes" id="UP000195913">
    <property type="component" value="Unassembled WGS sequence"/>
</dbReference>
<dbReference type="InterPro" id="IPR013830">
    <property type="entry name" value="SGNH_hydro"/>
</dbReference>
<keyword evidence="3" id="KW-1185">Reference proteome</keyword>
<dbReference type="RefSeq" id="WP_086998806.1">
    <property type="nucleotide sequence ID" value="NZ_FUHW01000033.1"/>
</dbReference>
<protein>
    <submittedName>
        <fullName evidence="2">Lipolytic enzyme, G-D-S-L</fullName>
    </submittedName>
</protein>
<dbReference type="SUPFAM" id="SSF52266">
    <property type="entry name" value="SGNH hydrolase"/>
    <property type="match status" value="1"/>
</dbReference>
<name>A0A1R4GCI5_9MICC</name>
<sequence length="201" mass="22065">MEQRTIRIAAIGNEILAGHGDPRSLGWYGRVLARTTGEDFRLQSYTLASPDEGTEALAERWLQEAGRRFGEGCDNRLVVALSDYDLDLGLSTARSRLNLANILDAASQMSIKAMVVGPIPSLDQERNARLSDLSAAYADVASRRHHAYVDTFTPLQNHEQWRNDLAANGGLPGQAGHGLIAWLVLHRGWYSWLDLAEPTGG</sequence>
<feature type="domain" description="SGNH hydrolase-type esterase" evidence="1">
    <location>
        <begin position="10"/>
        <end position="177"/>
    </location>
</feature>
<proteinExistence type="predicted"/>
<reference evidence="2 3" key="1">
    <citation type="submission" date="2017-02" db="EMBL/GenBank/DDBJ databases">
        <authorList>
            <person name="Peterson S.W."/>
        </authorList>
    </citation>
    <scope>NUCLEOTIDE SEQUENCE [LARGE SCALE GENOMIC DNA]</scope>
    <source>
        <strain evidence="2 3">B Ar 00.02</strain>
    </source>
</reference>
<dbReference type="Pfam" id="PF13472">
    <property type="entry name" value="Lipase_GDSL_2"/>
    <property type="match status" value="1"/>
</dbReference>
<gene>
    <name evidence="2" type="ORF">FM101_09505</name>
</gene>
<evidence type="ECO:0000259" key="1">
    <source>
        <dbReference type="Pfam" id="PF13472"/>
    </source>
</evidence>
<evidence type="ECO:0000313" key="2">
    <source>
        <dbReference type="EMBL" id="SJM65904.1"/>
    </source>
</evidence>
<evidence type="ECO:0000313" key="3">
    <source>
        <dbReference type="Proteomes" id="UP000195913"/>
    </source>
</evidence>
<dbReference type="Gene3D" id="3.40.50.1110">
    <property type="entry name" value="SGNH hydrolase"/>
    <property type="match status" value="1"/>
</dbReference>